<protein>
    <recommendedName>
        <fullName evidence="1">SHOCT domain-containing protein</fullName>
    </recommendedName>
</protein>
<reference evidence="2 3" key="1">
    <citation type="submission" date="2014-11" db="EMBL/GenBank/DDBJ databases">
        <title>Genome sequence of Microbacterium mangrovi MUSC 115(T).</title>
        <authorList>
            <person name="Lee L.-H."/>
        </authorList>
    </citation>
    <scope>NUCLEOTIDE SEQUENCE [LARGE SCALE GENOMIC DNA]</scope>
    <source>
        <strain evidence="2 3">MUSC 115</strain>
    </source>
</reference>
<accession>A0A0B2A2D4</accession>
<dbReference type="EMBL" id="JTDK01000009">
    <property type="protein sequence ID" value="KHK97664.1"/>
    <property type="molecule type" value="Genomic_DNA"/>
</dbReference>
<dbReference type="STRING" id="1348253.LK09_10710"/>
<comment type="caution">
    <text evidence="2">The sequence shown here is derived from an EMBL/GenBank/DDBJ whole genome shotgun (WGS) entry which is preliminary data.</text>
</comment>
<evidence type="ECO:0000313" key="3">
    <source>
        <dbReference type="Proteomes" id="UP000031030"/>
    </source>
</evidence>
<dbReference type="Proteomes" id="UP000031030">
    <property type="component" value="Unassembled WGS sequence"/>
</dbReference>
<dbReference type="OrthoDB" id="5996503at2"/>
<sequence>MGRPGLVGLAARTAVVAGTATAVSGGVARHQQRRAQDQYDQQQYEAAQQQAALDAAAQQAVAQQQAAYAQQQAAQQAYVQQTAPAAPAAPAGGVDVVAELQKLAALKEQGILSDDEFAAAKAKLLS</sequence>
<keyword evidence="3" id="KW-1185">Reference proteome</keyword>
<feature type="domain" description="SHOCT" evidence="1">
    <location>
        <begin position="98"/>
        <end position="125"/>
    </location>
</feature>
<dbReference type="InterPro" id="IPR018649">
    <property type="entry name" value="SHOCT"/>
</dbReference>
<name>A0A0B2A2D4_9MICO</name>
<dbReference type="AlphaFoldDB" id="A0A0B2A2D4"/>
<proteinExistence type="predicted"/>
<gene>
    <name evidence="2" type="ORF">LK09_10710</name>
</gene>
<organism evidence="2 3">
    <name type="scientific">Microbacterium mangrovi</name>
    <dbReference type="NCBI Taxonomy" id="1348253"/>
    <lineage>
        <taxon>Bacteria</taxon>
        <taxon>Bacillati</taxon>
        <taxon>Actinomycetota</taxon>
        <taxon>Actinomycetes</taxon>
        <taxon>Micrococcales</taxon>
        <taxon>Microbacteriaceae</taxon>
        <taxon>Microbacterium</taxon>
    </lineage>
</organism>
<evidence type="ECO:0000313" key="2">
    <source>
        <dbReference type="EMBL" id="KHK97664.1"/>
    </source>
</evidence>
<evidence type="ECO:0000259" key="1">
    <source>
        <dbReference type="Pfam" id="PF09851"/>
    </source>
</evidence>
<dbReference type="Pfam" id="PF09851">
    <property type="entry name" value="SHOCT"/>
    <property type="match status" value="1"/>
</dbReference>